<reference evidence="6" key="1">
    <citation type="submission" date="2022-07" db="EMBL/GenBank/DDBJ databases">
        <title>Arcobacter roscoffensis sp. nov., a marine bacterium isolated from coastal seawater collected from Roscoff, France.</title>
        <authorList>
            <person name="Pascual J."/>
            <person name="Lepeaux C."/>
            <person name="Methner A."/>
            <person name="Overmann J."/>
        </authorList>
    </citation>
    <scope>NUCLEOTIDE SEQUENCE</scope>
    <source>
        <strain evidence="6">ARW1-2F2</strain>
    </source>
</reference>
<dbReference type="InterPro" id="IPR051534">
    <property type="entry name" value="CBASS_pafABC_assoc_protein"/>
</dbReference>
<protein>
    <submittedName>
        <fullName evidence="6">WYL domain-containing protein</fullName>
    </submittedName>
</protein>
<feature type="domain" description="WYL" evidence="4">
    <location>
        <begin position="130"/>
        <end position="191"/>
    </location>
</feature>
<organism evidence="6 7">
    <name type="scientific">Arcobacter roscoffensis</name>
    <dbReference type="NCBI Taxonomy" id="2961520"/>
    <lineage>
        <taxon>Bacteria</taxon>
        <taxon>Pseudomonadati</taxon>
        <taxon>Campylobacterota</taxon>
        <taxon>Epsilonproteobacteria</taxon>
        <taxon>Campylobacterales</taxon>
        <taxon>Arcobacteraceae</taxon>
        <taxon>Arcobacter</taxon>
    </lineage>
</organism>
<dbReference type="PROSITE" id="PS52050">
    <property type="entry name" value="WYL"/>
    <property type="match status" value="1"/>
</dbReference>
<dbReference type="Proteomes" id="UP001060012">
    <property type="component" value="Chromosome"/>
</dbReference>
<evidence type="ECO:0000259" key="4">
    <source>
        <dbReference type="Pfam" id="PF13280"/>
    </source>
</evidence>
<keyword evidence="7" id="KW-1185">Reference proteome</keyword>
<dbReference type="InterPro" id="IPR036388">
    <property type="entry name" value="WH-like_DNA-bd_sf"/>
</dbReference>
<evidence type="ECO:0000259" key="3">
    <source>
        <dbReference type="Pfam" id="PF08220"/>
    </source>
</evidence>
<dbReference type="Pfam" id="PF08220">
    <property type="entry name" value="HTH_DeoR"/>
    <property type="match status" value="1"/>
</dbReference>
<proteinExistence type="predicted"/>
<feature type="domain" description="WCX" evidence="5">
    <location>
        <begin position="223"/>
        <end position="293"/>
    </location>
</feature>
<dbReference type="InterPro" id="IPR001034">
    <property type="entry name" value="DeoR_HTH"/>
</dbReference>
<accession>A0ABY5E2J0</accession>
<keyword evidence="2" id="KW-0804">Transcription</keyword>
<evidence type="ECO:0000256" key="2">
    <source>
        <dbReference type="ARBA" id="ARBA00023163"/>
    </source>
</evidence>
<name>A0ABY5E2J0_9BACT</name>
<sequence>MKKHDYDKILFRLTSIWQRLREGEILSVKDLAKEYNVSTKTIQRDFNERLASKLPIEKSGHKWKVKEGHSIDKNLSFEEDLVLDILKELSLSMGNTFSSSTNKLFSKIQNRHETPIFSKIEIEDISNKTEIIKDIQESIKNKTQIQFQYKNKYRFIEPYKITTFDGYWYLYGNDILTNRLKTFYIKDIESLNSTDKTYKENPNAIEKLKLAINVWFEPNEDLFQIRLLVKKEISKYFVRRPLNSSQIITKKYNDESIEILLDITSENEILFELKKWQPHLLVIEPKSLAKKILIINREFLDNQLELLI</sequence>
<dbReference type="Gene3D" id="1.10.10.10">
    <property type="entry name" value="Winged helix-like DNA-binding domain superfamily/Winged helix DNA-binding domain"/>
    <property type="match status" value="1"/>
</dbReference>
<dbReference type="InterPro" id="IPR026881">
    <property type="entry name" value="WYL_dom"/>
</dbReference>
<dbReference type="EMBL" id="CP100595">
    <property type="protein sequence ID" value="UTJ05940.1"/>
    <property type="molecule type" value="Genomic_DNA"/>
</dbReference>
<evidence type="ECO:0000313" key="6">
    <source>
        <dbReference type="EMBL" id="UTJ05940.1"/>
    </source>
</evidence>
<evidence type="ECO:0000256" key="1">
    <source>
        <dbReference type="ARBA" id="ARBA00023015"/>
    </source>
</evidence>
<dbReference type="Pfam" id="PF25583">
    <property type="entry name" value="WCX"/>
    <property type="match status" value="1"/>
</dbReference>
<dbReference type="PANTHER" id="PTHR34580">
    <property type="match status" value="1"/>
</dbReference>
<dbReference type="Pfam" id="PF13280">
    <property type="entry name" value="WYL"/>
    <property type="match status" value="1"/>
</dbReference>
<keyword evidence="1" id="KW-0805">Transcription regulation</keyword>
<evidence type="ECO:0000259" key="5">
    <source>
        <dbReference type="Pfam" id="PF25583"/>
    </source>
</evidence>
<dbReference type="RefSeq" id="WP_254576121.1">
    <property type="nucleotide sequence ID" value="NZ_CP100595.1"/>
</dbReference>
<feature type="domain" description="HTH deoR-type" evidence="3">
    <location>
        <begin position="12"/>
        <end position="48"/>
    </location>
</feature>
<dbReference type="InterPro" id="IPR057727">
    <property type="entry name" value="WCX_dom"/>
</dbReference>
<evidence type="ECO:0000313" key="7">
    <source>
        <dbReference type="Proteomes" id="UP001060012"/>
    </source>
</evidence>
<dbReference type="PANTHER" id="PTHR34580:SF1">
    <property type="entry name" value="PROTEIN PAFC"/>
    <property type="match status" value="1"/>
</dbReference>
<gene>
    <name evidence="6" type="ORF">NJU99_11860</name>
</gene>